<dbReference type="InterPro" id="IPR011330">
    <property type="entry name" value="Glyco_hydro/deAcase_b/a-brl"/>
</dbReference>
<protein>
    <submittedName>
        <fullName evidence="4">Peptidoglycan/xylan/chitin deacetylase, PgdA/CDA1 family</fullName>
    </submittedName>
</protein>
<dbReference type="GO" id="GO:0016810">
    <property type="term" value="F:hydrolase activity, acting on carbon-nitrogen (but not peptide) bonds"/>
    <property type="evidence" value="ECO:0007669"/>
    <property type="project" value="InterPro"/>
</dbReference>
<accession>A0A1I4SMR5</accession>
<reference evidence="4 5" key="1">
    <citation type="submission" date="2016-10" db="EMBL/GenBank/DDBJ databases">
        <authorList>
            <person name="de Groot N.N."/>
        </authorList>
    </citation>
    <scope>NUCLEOTIDE SEQUENCE [LARGE SCALE GENOMIC DNA]</scope>
    <source>
        <strain evidence="4 5">Nm146</strain>
    </source>
</reference>
<evidence type="ECO:0000259" key="3">
    <source>
        <dbReference type="PROSITE" id="PS51677"/>
    </source>
</evidence>
<evidence type="ECO:0000256" key="1">
    <source>
        <dbReference type="ARBA" id="ARBA00004613"/>
    </source>
</evidence>
<dbReference type="InterPro" id="IPR051398">
    <property type="entry name" value="Polysacch_Deacetylase"/>
</dbReference>
<evidence type="ECO:0000256" key="2">
    <source>
        <dbReference type="ARBA" id="ARBA00022729"/>
    </source>
</evidence>
<dbReference type="SUPFAM" id="SSF88713">
    <property type="entry name" value="Glycoside hydrolase/deacetylase"/>
    <property type="match status" value="1"/>
</dbReference>
<name>A0A1I4SMR5_9PROT</name>
<dbReference type="GO" id="GO:0005576">
    <property type="term" value="C:extracellular region"/>
    <property type="evidence" value="ECO:0007669"/>
    <property type="project" value="UniProtKB-SubCell"/>
</dbReference>
<organism evidence="4 5">
    <name type="scientific">Nitrosomonas nitrosa</name>
    <dbReference type="NCBI Taxonomy" id="52442"/>
    <lineage>
        <taxon>Bacteria</taxon>
        <taxon>Pseudomonadati</taxon>
        <taxon>Pseudomonadota</taxon>
        <taxon>Betaproteobacteria</taxon>
        <taxon>Nitrosomonadales</taxon>
        <taxon>Nitrosomonadaceae</taxon>
        <taxon>Nitrosomonas</taxon>
    </lineage>
</organism>
<feature type="domain" description="NodB homology" evidence="3">
    <location>
        <begin position="72"/>
        <end position="316"/>
    </location>
</feature>
<sequence length="316" mass="35153">MKILSSLFSPAGKNARLSIVIYHRVLPNPDPLVGGGDVNSFEKQLGYLTKNFNVLPLYEAIKRLRQGTLPSRAVSITFDDGYADNAEIALPILQKYNVSATFFIASGFLDGGRMWNDTVIESVRQAQGERLALDEINLGTHIISTLTQRREALFNIIEILKYLPHEVRQLQVEEIRTRIAANLPNDLMMTSDQVRQLHNAGMEIGGHTVTHPILSKVNNTIALTEIANGKEALEGIIGAPVRLFAYPNGKPGKDYCADHVEMVKQLGFEAAVSTAWGAAKGHDDVFQLPRFTPWDKSELFYVLRMAQNTLNRIEVV</sequence>
<dbReference type="Pfam" id="PF01522">
    <property type="entry name" value="Polysacc_deac_1"/>
    <property type="match status" value="1"/>
</dbReference>
<evidence type="ECO:0000313" key="4">
    <source>
        <dbReference type="EMBL" id="SFM65660.1"/>
    </source>
</evidence>
<dbReference type="Proteomes" id="UP000199561">
    <property type="component" value="Unassembled WGS sequence"/>
</dbReference>
<dbReference type="CDD" id="cd10918">
    <property type="entry name" value="CE4_NodB_like_5s_6s"/>
    <property type="match status" value="1"/>
</dbReference>
<gene>
    <name evidence="4" type="ORF">SAMN05421880_12531</name>
</gene>
<dbReference type="PANTHER" id="PTHR34216">
    <property type="match status" value="1"/>
</dbReference>
<dbReference type="AlphaFoldDB" id="A0A1I4SMR5"/>
<dbReference type="GO" id="GO:0005975">
    <property type="term" value="P:carbohydrate metabolic process"/>
    <property type="evidence" value="ECO:0007669"/>
    <property type="project" value="InterPro"/>
</dbReference>
<keyword evidence="5" id="KW-1185">Reference proteome</keyword>
<dbReference type="EMBL" id="FOUF01000025">
    <property type="protein sequence ID" value="SFM65660.1"/>
    <property type="molecule type" value="Genomic_DNA"/>
</dbReference>
<dbReference type="PROSITE" id="PS51677">
    <property type="entry name" value="NODB"/>
    <property type="match status" value="1"/>
</dbReference>
<dbReference type="STRING" id="52442.SAMN05421880_12531"/>
<proteinExistence type="predicted"/>
<evidence type="ECO:0000313" key="5">
    <source>
        <dbReference type="Proteomes" id="UP000199561"/>
    </source>
</evidence>
<dbReference type="InterPro" id="IPR002509">
    <property type="entry name" value="NODB_dom"/>
</dbReference>
<dbReference type="PANTHER" id="PTHR34216:SF3">
    <property type="entry name" value="POLY-BETA-1,6-N-ACETYL-D-GLUCOSAMINE N-DEACETYLASE"/>
    <property type="match status" value="1"/>
</dbReference>
<comment type="subcellular location">
    <subcellularLocation>
        <location evidence="1">Secreted</location>
    </subcellularLocation>
</comment>
<dbReference type="Gene3D" id="3.20.20.370">
    <property type="entry name" value="Glycoside hydrolase/deacetylase"/>
    <property type="match status" value="1"/>
</dbReference>
<keyword evidence="2" id="KW-0732">Signal</keyword>
<dbReference type="RefSeq" id="WP_090670909.1">
    <property type="nucleotide sequence ID" value="NZ_FOUF01000025.1"/>
</dbReference>